<dbReference type="Proteomes" id="UP001221142">
    <property type="component" value="Unassembled WGS sequence"/>
</dbReference>
<protein>
    <submittedName>
        <fullName evidence="2">Uncharacterized protein</fullName>
    </submittedName>
</protein>
<accession>A0AAD7F9E1</accession>
<name>A0AAD7F9E1_9AGAR</name>
<dbReference type="AlphaFoldDB" id="A0AAD7F9E1"/>
<keyword evidence="3" id="KW-1185">Reference proteome</keyword>
<evidence type="ECO:0000313" key="3">
    <source>
        <dbReference type="Proteomes" id="UP001221142"/>
    </source>
</evidence>
<evidence type="ECO:0000256" key="1">
    <source>
        <dbReference type="SAM" id="MobiDB-lite"/>
    </source>
</evidence>
<evidence type="ECO:0000313" key="2">
    <source>
        <dbReference type="EMBL" id="KAJ7606245.1"/>
    </source>
</evidence>
<comment type="caution">
    <text evidence="2">The sequence shown here is derived from an EMBL/GenBank/DDBJ whole genome shotgun (WGS) entry which is preliminary data.</text>
</comment>
<dbReference type="EMBL" id="JARKIF010000061">
    <property type="protein sequence ID" value="KAJ7606245.1"/>
    <property type="molecule type" value="Genomic_DNA"/>
</dbReference>
<organism evidence="2 3">
    <name type="scientific">Roridomyces roridus</name>
    <dbReference type="NCBI Taxonomy" id="1738132"/>
    <lineage>
        <taxon>Eukaryota</taxon>
        <taxon>Fungi</taxon>
        <taxon>Dikarya</taxon>
        <taxon>Basidiomycota</taxon>
        <taxon>Agaricomycotina</taxon>
        <taxon>Agaricomycetes</taxon>
        <taxon>Agaricomycetidae</taxon>
        <taxon>Agaricales</taxon>
        <taxon>Marasmiineae</taxon>
        <taxon>Mycenaceae</taxon>
        <taxon>Roridomyces</taxon>
    </lineage>
</organism>
<sequence length="285" mass="31664">MSRRRLHADSEPPGTPTSTRTTLTDVLNLSQQLTPRKTPRSMRKLHGDIQAGINDVEELMAEKDRHIADLENQAIANPRPARNVGVTIALFVFDEESLWSVDQDERFDLSQEFKSDDNRVQGQILDVLAVLPADVRALRQEEWVGRFTDGLEGECATIAHRIRGESLRHIVADPNAFDTSTSRKASFHEFIGFTPSTGTSRSFYSRFKAEVLYDEYDGTVREAHLFRNPILLKLILAEIFASIIRGPSGAKGLFDGGSRLTPYGGDITLSRVITQGLIALSPGNS</sequence>
<proteinExistence type="predicted"/>
<gene>
    <name evidence="2" type="ORF">FB45DRAFT_878742</name>
</gene>
<reference evidence="2" key="1">
    <citation type="submission" date="2023-03" db="EMBL/GenBank/DDBJ databases">
        <title>Massive genome expansion in bonnet fungi (Mycena s.s.) driven by repeated elements and novel gene families across ecological guilds.</title>
        <authorList>
            <consortium name="Lawrence Berkeley National Laboratory"/>
            <person name="Harder C.B."/>
            <person name="Miyauchi S."/>
            <person name="Viragh M."/>
            <person name="Kuo A."/>
            <person name="Thoen E."/>
            <person name="Andreopoulos B."/>
            <person name="Lu D."/>
            <person name="Skrede I."/>
            <person name="Drula E."/>
            <person name="Henrissat B."/>
            <person name="Morin E."/>
            <person name="Kohler A."/>
            <person name="Barry K."/>
            <person name="LaButti K."/>
            <person name="Morin E."/>
            <person name="Salamov A."/>
            <person name="Lipzen A."/>
            <person name="Mereny Z."/>
            <person name="Hegedus B."/>
            <person name="Baldrian P."/>
            <person name="Stursova M."/>
            <person name="Weitz H."/>
            <person name="Taylor A."/>
            <person name="Grigoriev I.V."/>
            <person name="Nagy L.G."/>
            <person name="Martin F."/>
            <person name="Kauserud H."/>
        </authorList>
    </citation>
    <scope>NUCLEOTIDE SEQUENCE</scope>
    <source>
        <strain evidence="2">9284</strain>
    </source>
</reference>
<feature type="region of interest" description="Disordered" evidence="1">
    <location>
        <begin position="1"/>
        <end position="21"/>
    </location>
</feature>